<accession>A0A3R6ZZS3</accession>
<name>A0A3R6ZZS3_9LACO</name>
<evidence type="ECO:0000256" key="3">
    <source>
        <dbReference type="ARBA" id="ARBA00022490"/>
    </source>
</evidence>
<dbReference type="AlphaFoldDB" id="A0A3R6ZZS3"/>
<dbReference type="PANTHER" id="PTHR33799:SF1">
    <property type="entry name" value="PTS SYSTEM MANNOSE-SPECIFIC EIIAB COMPONENT-RELATED"/>
    <property type="match status" value="1"/>
</dbReference>
<evidence type="ECO:0000313" key="12">
    <source>
        <dbReference type="Proteomes" id="UP000284822"/>
    </source>
</evidence>
<evidence type="ECO:0000256" key="5">
    <source>
        <dbReference type="ARBA" id="ARBA00022679"/>
    </source>
</evidence>
<dbReference type="InterPro" id="IPR036662">
    <property type="entry name" value="PTS_EIIA_man-typ_sf"/>
</dbReference>
<evidence type="ECO:0000313" key="11">
    <source>
        <dbReference type="Proteomes" id="UP000284109"/>
    </source>
</evidence>
<evidence type="ECO:0000256" key="6">
    <source>
        <dbReference type="ARBA" id="ARBA00022683"/>
    </source>
</evidence>
<dbReference type="RefSeq" id="WP_118900351.1">
    <property type="nucleotide sequence ID" value="NZ_QOCR01000001.1"/>
</dbReference>
<organism evidence="10 11">
    <name type="scientific">Bombilactobacillus bombi</name>
    <dbReference type="NCBI Taxonomy" id="1303590"/>
    <lineage>
        <taxon>Bacteria</taxon>
        <taxon>Bacillati</taxon>
        <taxon>Bacillota</taxon>
        <taxon>Bacilli</taxon>
        <taxon>Lactobacillales</taxon>
        <taxon>Lactobacillaceae</taxon>
        <taxon>Bombilactobacillus</taxon>
    </lineage>
</organism>
<keyword evidence="2" id="KW-0813">Transport</keyword>
<evidence type="ECO:0000256" key="1">
    <source>
        <dbReference type="ARBA" id="ARBA00004496"/>
    </source>
</evidence>
<sequence>MISVLVCTHGSAAVGLVETAEMICGKQSQCKALAFTMGQPLEEFKQQVQQVLQSFNSSKVLCLTDLKGGTPFNILVNLTSEYPDLKIVTGVNVPMLLQTFIQRPNLELGQLLPEIIQAGKQGIDNYDINSINSENTESEEF</sequence>
<proteinExistence type="predicted"/>
<dbReference type="GO" id="GO:0016020">
    <property type="term" value="C:membrane"/>
    <property type="evidence" value="ECO:0007669"/>
    <property type="project" value="InterPro"/>
</dbReference>
<dbReference type="OrthoDB" id="9799827at2"/>
<dbReference type="InterPro" id="IPR033887">
    <property type="entry name" value="PTS_IIA_man"/>
</dbReference>
<evidence type="ECO:0000256" key="4">
    <source>
        <dbReference type="ARBA" id="ARBA00022597"/>
    </source>
</evidence>
<keyword evidence="5" id="KW-0808">Transferase</keyword>
<evidence type="ECO:0000259" key="8">
    <source>
        <dbReference type="PROSITE" id="PS51096"/>
    </source>
</evidence>
<dbReference type="GO" id="GO:0016301">
    <property type="term" value="F:kinase activity"/>
    <property type="evidence" value="ECO:0007669"/>
    <property type="project" value="UniProtKB-KW"/>
</dbReference>
<dbReference type="EMBL" id="QOCR01000001">
    <property type="protein sequence ID" value="RHW52376.1"/>
    <property type="molecule type" value="Genomic_DNA"/>
</dbReference>
<dbReference type="GO" id="GO:0005737">
    <property type="term" value="C:cytoplasm"/>
    <property type="evidence" value="ECO:0007669"/>
    <property type="project" value="UniProtKB-SubCell"/>
</dbReference>
<dbReference type="InterPro" id="IPR051471">
    <property type="entry name" value="Bacterial_PTS_sugar_comp"/>
</dbReference>
<dbReference type="EMBL" id="QOCS01000013">
    <property type="protein sequence ID" value="RHW46281.1"/>
    <property type="molecule type" value="Genomic_DNA"/>
</dbReference>
<evidence type="ECO:0000313" key="9">
    <source>
        <dbReference type="EMBL" id="RHW46281.1"/>
    </source>
</evidence>
<comment type="caution">
    <text evidence="10">The sequence shown here is derived from an EMBL/GenBank/DDBJ whole genome shotgun (WGS) entry which is preliminary data.</text>
</comment>
<keyword evidence="6" id="KW-0598">Phosphotransferase system</keyword>
<feature type="domain" description="PTS EIIA type-4" evidence="8">
    <location>
        <begin position="1"/>
        <end position="123"/>
    </location>
</feature>
<dbReference type="Proteomes" id="UP000284109">
    <property type="component" value="Unassembled WGS sequence"/>
</dbReference>
<keyword evidence="11" id="KW-1185">Reference proteome</keyword>
<protein>
    <submittedName>
        <fullName evidence="10">PTS mannose transporter subunit IID</fullName>
    </submittedName>
</protein>
<evidence type="ECO:0000313" key="10">
    <source>
        <dbReference type="EMBL" id="RHW52376.1"/>
    </source>
</evidence>
<reference evidence="11 12" key="1">
    <citation type="submission" date="2018-07" db="EMBL/GenBank/DDBJ databases">
        <title>Genome sequences of six Lactobacillus spp. isolated from bumble bee guts.</title>
        <authorList>
            <person name="Motta E.V.S."/>
            <person name="Moran N.A."/>
        </authorList>
    </citation>
    <scope>NUCLEOTIDE SEQUENCE [LARGE SCALE GENOMIC DNA]</scope>
    <source>
        <strain evidence="10 11">BI-1.1</strain>
        <strain evidence="9 12">LV-8.1</strain>
    </source>
</reference>
<dbReference type="PANTHER" id="PTHR33799">
    <property type="entry name" value="PTS PERMEASE-RELATED-RELATED"/>
    <property type="match status" value="1"/>
</dbReference>
<dbReference type="Proteomes" id="UP000284822">
    <property type="component" value="Unassembled WGS sequence"/>
</dbReference>
<dbReference type="GO" id="GO:0009401">
    <property type="term" value="P:phosphoenolpyruvate-dependent sugar phosphotransferase system"/>
    <property type="evidence" value="ECO:0007669"/>
    <property type="project" value="UniProtKB-KW"/>
</dbReference>
<dbReference type="Pfam" id="PF03610">
    <property type="entry name" value="EIIA-man"/>
    <property type="match status" value="1"/>
</dbReference>
<dbReference type="InterPro" id="IPR004701">
    <property type="entry name" value="PTS_EIIA_man-typ"/>
</dbReference>
<keyword evidence="3" id="KW-0963">Cytoplasm</keyword>
<evidence type="ECO:0000256" key="2">
    <source>
        <dbReference type="ARBA" id="ARBA00022448"/>
    </source>
</evidence>
<dbReference type="CDD" id="cd00006">
    <property type="entry name" value="PTS_IIA_man"/>
    <property type="match status" value="1"/>
</dbReference>
<keyword evidence="4" id="KW-0762">Sugar transport</keyword>
<keyword evidence="7" id="KW-0418">Kinase</keyword>
<dbReference type="Gene3D" id="3.40.50.510">
    <property type="entry name" value="Phosphotransferase system, mannose-type IIA component"/>
    <property type="match status" value="1"/>
</dbReference>
<dbReference type="PROSITE" id="PS51096">
    <property type="entry name" value="PTS_EIIA_TYPE_4"/>
    <property type="match status" value="1"/>
</dbReference>
<dbReference type="SUPFAM" id="SSF53062">
    <property type="entry name" value="PTS system fructose IIA component-like"/>
    <property type="match status" value="1"/>
</dbReference>
<evidence type="ECO:0000256" key="7">
    <source>
        <dbReference type="ARBA" id="ARBA00022777"/>
    </source>
</evidence>
<gene>
    <name evidence="10" type="ORF">DS831_03365</name>
    <name evidence="9" type="ORF">DS832_05845</name>
</gene>
<comment type="subcellular location">
    <subcellularLocation>
        <location evidence="1">Cytoplasm</location>
    </subcellularLocation>
</comment>